<dbReference type="GO" id="GO:0016746">
    <property type="term" value="F:acyltransferase activity"/>
    <property type="evidence" value="ECO:0007669"/>
    <property type="project" value="UniProtKB-KW"/>
</dbReference>
<dbReference type="NCBIfam" id="NF010621">
    <property type="entry name" value="PRK14014.1"/>
    <property type="match status" value="1"/>
</dbReference>
<dbReference type="SMART" id="SM00563">
    <property type="entry name" value="PlsC"/>
    <property type="match status" value="1"/>
</dbReference>
<evidence type="ECO:0000256" key="2">
    <source>
        <dbReference type="SAM" id="Phobius"/>
    </source>
</evidence>
<evidence type="ECO:0000256" key="1">
    <source>
        <dbReference type="SAM" id="MobiDB-lite"/>
    </source>
</evidence>
<dbReference type="RefSeq" id="WP_091812943.1">
    <property type="nucleotide sequence ID" value="NZ_FOCW01000001.1"/>
</dbReference>
<feature type="compositionally biased region" description="Low complexity" evidence="1">
    <location>
        <begin position="295"/>
        <end position="330"/>
    </location>
</feature>
<gene>
    <name evidence="4" type="ORF">SAMN02745977_00228</name>
</gene>
<keyword evidence="2" id="KW-0472">Membrane</keyword>
<accession>A0A1H8D8J3</accession>
<feature type="transmembrane region" description="Helical" evidence="2">
    <location>
        <begin position="6"/>
        <end position="30"/>
    </location>
</feature>
<feature type="domain" description="Phospholipid/glycerol acyltransferase" evidence="3">
    <location>
        <begin position="84"/>
        <end position="219"/>
    </location>
</feature>
<dbReference type="Pfam" id="PF01553">
    <property type="entry name" value="Acyltransferase"/>
    <property type="match status" value="1"/>
</dbReference>
<proteinExistence type="predicted"/>
<name>A0A1H8D8J3_9BURK</name>
<dbReference type="PANTHER" id="PTHR10983">
    <property type="entry name" value="1-ACYLGLYCEROL-3-PHOSPHATE ACYLTRANSFERASE-RELATED"/>
    <property type="match status" value="1"/>
</dbReference>
<keyword evidence="5" id="KW-1185">Reference proteome</keyword>
<evidence type="ECO:0000313" key="5">
    <source>
        <dbReference type="Proteomes" id="UP000199531"/>
    </source>
</evidence>
<protein>
    <submittedName>
        <fullName evidence="4">1-acyl-sn-glycerol-3-phosphate acyltransferases</fullName>
    </submittedName>
</protein>
<sequence>MSAIHTVLASLLVALNTLAGALLMLPFALIKFLLPIKAVRALCDHALNSIATGWVSVNGAWINAINRTRWRVSGLEGLNTKSWYLVISNHQSWVDILVLQTILNRRAPFLKFFIKHELIYVPVIGLVWWALDFPFMKRGGAATVQQDLENARKACEKFRLIPTSLISFAEGTRFTPEKHTAQKSPYKHLLKPKSGGVGMALETMGDMFTQVLDVTIAYPNGVPTFGDVLAGRLSEVVVQVQQLPVPHNLRPAPDQPISPMGLQRWIQRIWKAKDAQLEQILNGGQAQAAAPVSKPETAPETAAAEPAAETPSGTEAATTPSPAAAAQRST</sequence>
<dbReference type="CDD" id="cd07990">
    <property type="entry name" value="LPLAT_LCLAT1-like"/>
    <property type="match status" value="1"/>
</dbReference>
<dbReference type="OrthoDB" id="319710at2"/>
<evidence type="ECO:0000313" key="4">
    <source>
        <dbReference type="EMBL" id="SEN03590.1"/>
    </source>
</evidence>
<keyword evidence="2" id="KW-1133">Transmembrane helix</keyword>
<reference evidence="4 5" key="1">
    <citation type="submission" date="2016-10" db="EMBL/GenBank/DDBJ databases">
        <authorList>
            <person name="de Groot N.N."/>
        </authorList>
    </citation>
    <scope>NUCLEOTIDE SEQUENCE [LARGE SCALE GENOMIC DNA]</scope>
    <source>
        <strain evidence="4 5">DSM 15123</strain>
    </source>
</reference>
<dbReference type="STRING" id="1121117.SAMN02745977_00228"/>
<dbReference type="PANTHER" id="PTHR10983:SF16">
    <property type="entry name" value="LYSOCARDIOLIPIN ACYLTRANSFERASE 1"/>
    <property type="match status" value="1"/>
</dbReference>
<keyword evidence="2" id="KW-0812">Transmembrane</keyword>
<dbReference type="Proteomes" id="UP000199531">
    <property type="component" value="Unassembled WGS sequence"/>
</dbReference>
<keyword evidence="4" id="KW-0808">Transferase</keyword>
<evidence type="ECO:0000259" key="3">
    <source>
        <dbReference type="SMART" id="SM00563"/>
    </source>
</evidence>
<dbReference type="AlphaFoldDB" id="A0A1H8D8J3"/>
<dbReference type="EMBL" id="FOCW01000001">
    <property type="protein sequence ID" value="SEN03590.1"/>
    <property type="molecule type" value="Genomic_DNA"/>
</dbReference>
<feature type="region of interest" description="Disordered" evidence="1">
    <location>
        <begin position="282"/>
        <end position="330"/>
    </location>
</feature>
<organism evidence="4 5">
    <name type="scientific">Brachymonas denitrificans DSM 15123</name>
    <dbReference type="NCBI Taxonomy" id="1121117"/>
    <lineage>
        <taxon>Bacteria</taxon>
        <taxon>Pseudomonadati</taxon>
        <taxon>Pseudomonadota</taxon>
        <taxon>Betaproteobacteria</taxon>
        <taxon>Burkholderiales</taxon>
        <taxon>Comamonadaceae</taxon>
        <taxon>Brachymonas</taxon>
    </lineage>
</organism>
<keyword evidence="4" id="KW-0012">Acyltransferase</keyword>
<dbReference type="InterPro" id="IPR002123">
    <property type="entry name" value="Plipid/glycerol_acylTrfase"/>
</dbReference>
<dbReference type="SUPFAM" id="SSF69593">
    <property type="entry name" value="Glycerol-3-phosphate (1)-acyltransferase"/>
    <property type="match status" value="1"/>
</dbReference>